<evidence type="ECO:0000313" key="8">
    <source>
        <dbReference type="Proteomes" id="UP001366166"/>
    </source>
</evidence>
<dbReference type="NCBIfam" id="TIGR03534">
    <property type="entry name" value="RF_mod_PrmC"/>
    <property type="match status" value="1"/>
</dbReference>
<feature type="binding site" evidence="4">
    <location>
        <position position="147"/>
    </location>
    <ligand>
        <name>S-adenosyl-L-methionine</name>
        <dbReference type="ChEBI" id="CHEBI:59789"/>
    </ligand>
</feature>
<dbReference type="KEGG" id="dmp:FAK_35000"/>
<dbReference type="InterPro" id="IPR004556">
    <property type="entry name" value="HemK-like"/>
</dbReference>
<evidence type="ECO:0000313" key="7">
    <source>
        <dbReference type="EMBL" id="BEQ16434.1"/>
    </source>
</evidence>
<protein>
    <recommendedName>
        <fullName evidence="4">Release factor glutamine methyltransferase</fullName>
        <shortName evidence="4">RF MTase</shortName>
        <ecNumber evidence="4">2.1.1.297</ecNumber>
    </recommendedName>
    <alternativeName>
        <fullName evidence="4">N5-glutamine methyltransferase PrmC</fullName>
    </alternativeName>
    <alternativeName>
        <fullName evidence="4">Protein-(glutamine-N5) MTase PrmC</fullName>
    </alternativeName>
    <alternativeName>
        <fullName evidence="4">Protein-glutamine N-methyltransferase PrmC</fullName>
    </alternativeName>
</protein>
<evidence type="ECO:0000256" key="1">
    <source>
        <dbReference type="ARBA" id="ARBA00022603"/>
    </source>
</evidence>
<dbReference type="SUPFAM" id="SSF53335">
    <property type="entry name" value="S-adenosyl-L-methionine-dependent methyltransferases"/>
    <property type="match status" value="1"/>
</dbReference>
<dbReference type="GO" id="GO:0102559">
    <property type="term" value="F:peptide chain release factor N(5)-glutamine methyltransferase activity"/>
    <property type="evidence" value="ECO:0007669"/>
    <property type="project" value="UniProtKB-EC"/>
</dbReference>
<comment type="catalytic activity">
    <reaction evidence="4">
        <text>L-glutaminyl-[peptide chain release factor] + S-adenosyl-L-methionine = N(5)-methyl-L-glutaminyl-[peptide chain release factor] + S-adenosyl-L-homocysteine + H(+)</text>
        <dbReference type="Rhea" id="RHEA:42896"/>
        <dbReference type="Rhea" id="RHEA-COMP:10271"/>
        <dbReference type="Rhea" id="RHEA-COMP:10272"/>
        <dbReference type="ChEBI" id="CHEBI:15378"/>
        <dbReference type="ChEBI" id="CHEBI:30011"/>
        <dbReference type="ChEBI" id="CHEBI:57856"/>
        <dbReference type="ChEBI" id="CHEBI:59789"/>
        <dbReference type="ChEBI" id="CHEBI:61891"/>
        <dbReference type="EC" id="2.1.1.297"/>
    </reaction>
</comment>
<accession>A0AAU9ETH0</accession>
<dbReference type="Proteomes" id="UP001366166">
    <property type="component" value="Chromosome"/>
</dbReference>
<organism evidence="7 8">
    <name type="scientific">Desulfoferula mesophila</name>
    <dbReference type="NCBI Taxonomy" id="3058419"/>
    <lineage>
        <taxon>Bacteria</taxon>
        <taxon>Pseudomonadati</taxon>
        <taxon>Thermodesulfobacteriota</taxon>
        <taxon>Desulfarculia</taxon>
        <taxon>Desulfarculales</taxon>
        <taxon>Desulfarculaceae</taxon>
        <taxon>Desulfoferula</taxon>
    </lineage>
</organism>
<evidence type="ECO:0000259" key="6">
    <source>
        <dbReference type="Pfam" id="PF17827"/>
    </source>
</evidence>
<dbReference type="NCBIfam" id="TIGR00536">
    <property type="entry name" value="hemK_fam"/>
    <property type="match status" value="1"/>
</dbReference>
<dbReference type="PANTHER" id="PTHR18895:SF74">
    <property type="entry name" value="MTRF1L RELEASE FACTOR GLUTAMINE METHYLTRANSFERASE"/>
    <property type="match status" value="1"/>
</dbReference>
<dbReference type="EMBL" id="AP028679">
    <property type="protein sequence ID" value="BEQ16434.1"/>
    <property type="molecule type" value="Genomic_DNA"/>
</dbReference>
<reference evidence="8" key="1">
    <citation type="journal article" date="2023" name="Arch. Microbiol.">
        <title>Desulfoferula mesophilus gen. nov. sp. nov., a mesophilic sulfate-reducing bacterium isolated from a brackish lake sediment.</title>
        <authorList>
            <person name="Watanabe T."/>
            <person name="Yabe T."/>
            <person name="Tsuji J.M."/>
            <person name="Fukui M."/>
        </authorList>
    </citation>
    <scope>NUCLEOTIDE SEQUENCE [LARGE SCALE GENOMIC DNA]</scope>
    <source>
        <strain evidence="8">12FAK</strain>
    </source>
</reference>
<sequence length="291" mass="31798">MSEPWTVGRLIPWAAEYLGGHGVDSPRLCGELLLSRVLGCTRLELYLRFEQPLGPDELADFKKLILRRKEREPVDYILGRREFYGREFLVGPGVLVPRPETEHLVEEALARLEGLDSPRILDLCTGSGAVALSLAHERPDAEVIGCDISPEALTWAQRNAHNLSLTERVRWLQGDLWEPVAAAGGFFDVITANPPYVTTAEMAELPPEVGRFEPRLALEGGVDGLDIVRSIVGGAGAHLRPLGWLLVELGAGQAPQALRLAQAAGAYSEAVLVKDLAGIERVLVCERKDYG</sequence>
<dbReference type="CDD" id="cd02440">
    <property type="entry name" value="AdoMet_MTases"/>
    <property type="match status" value="1"/>
</dbReference>
<proteinExistence type="inferred from homology"/>
<dbReference type="Pfam" id="PF17827">
    <property type="entry name" value="PrmC_N"/>
    <property type="match status" value="1"/>
</dbReference>
<dbReference type="EC" id="2.1.1.297" evidence="4"/>
<dbReference type="Gene3D" id="3.40.50.150">
    <property type="entry name" value="Vaccinia Virus protein VP39"/>
    <property type="match status" value="1"/>
</dbReference>
<evidence type="ECO:0000256" key="3">
    <source>
        <dbReference type="ARBA" id="ARBA00022691"/>
    </source>
</evidence>
<dbReference type="AlphaFoldDB" id="A0AAU9ETH0"/>
<dbReference type="HAMAP" id="MF_02126">
    <property type="entry name" value="RF_methyltr_PrmC"/>
    <property type="match status" value="1"/>
</dbReference>
<dbReference type="InterPro" id="IPR040758">
    <property type="entry name" value="PrmC_N"/>
</dbReference>
<feature type="binding site" evidence="4">
    <location>
        <position position="193"/>
    </location>
    <ligand>
        <name>S-adenosyl-L-methionine</name>
        <dbReference type="ChEBI" id="CHEBI:59789"/>
    </ligand>
</feature>
<dbReference type="InterPro" id="IPR029063">
    <property type="entry name" value="SAM-dependent_MTases_sf"/>
</dbReference>
<comment type="caution">
    <text evidence="4">Lacks conserved residue(s) required for the propagation of feature annotation.</text>
</comment>
<keyword evidence="2 4" id="KW-0808">Transferase</keyword>
<comment type="function">
    <text evidence="4">Methylates the class 1 translation termination release factors RF1/PrfA and RF2/PrfB on the glutamine residue of the universally conserved GGQ motif.</text>
</comment>
<gene>
    <name evidence="4 7" type="primary">prmC</name>
    <name evidence="7" type="ORF">FAK_35000</name>
</gene>
<feature type="binding site" evidence="4">
    <location>
        <begin position="193"/>
        <end position="196"/>
    </location>
    <ligand>
        <name>substrate</name>
    </ligand>
</feature>
<keyword evidence="8" id="KW-1185">Reference proteome</keyword>
<feature type="domain" description="Methyltransferase" evidence="5">
    <location>
        <begin position="120"/>
        <end position="199"/>
    </location>
</feature>
<dbReference type="Gene3D" id="1.10.8.10">
    <property type="entry name" value="DNA helicase RuvA subunit, C-terminal domain"/>
    <property type="match status" value="1"/>
</dbReference>
<dbReference type="RefSeq" id="WP_338602241.1">
    <property type="nucleotide sequence ID" value="NZ_AP028679.1"/>
</dbReference>
<keyword evidence="3 4" id="KW-0949">S-adenosyl-L-methionine</keyword>
<dbReference type="InterPro" id="IPR041698">
    <property type="entry name" value="Methyltransf_25"/>
</dbReference>
<name>A0AAU9ETH0_9BACT</name>
<comment type="similarity">
    <text evidence="4">Belongs to the protein N5-glutamine methyltransferase family. PrmC subfamily.</text>
</comment>
<dbReference type="InterPro" id="IPR050320">
    <property type="entry name" value="N5-glutamine_MTase"/>
</dbReference>
<dbReference type="PANTHER" id="PTHR18895">
    <property type="entry name" value="HEMK METHYLTRANSFERASE"/>
    <property type="match status" value="1"/>
</dbReference>
<evidence type="ECO:0000256" key="4">
    <source>
        <dbReference type="HAMAP-Rule" id="MF_02126"/>
    </source>
</evidence>
<keyword evidence="1 4" id="KW-0489">Methyltransferase</keyword>
<dbReference type="InterPro" id="IPR019874">
    <property type="entry name" value="RF_methyltr_PrmC"/>
</dbReference>
<evidence type="ECO:0000259" key="5">
    <source>
        <dbReference type="Pfam" id="PF13649"/>
    </source>
</evidence>
<dbReference type="GO" id="GO:0032259">
    <property type="term" value="P:methylation"/>
    <property type="evidence" value="ECO:0007669"/>
    <property type="project" value="UniProtKB-KW"/>
</dbReference>
<feature type="domain" description="Release factor glutamine methyltransferase N-terminal" evidence="6">
    <location>
        <begin position="11"/>
        <end position="79"/>
    </location>
</feature>
<dbReference type="Pfam" id="PF13649">
    <property type="entry name" value="Methyltransf_25"/>
    <property type="match status" value="1"/>
</dbReference>
<evidence type="ECO:0000256" key="2">
    <source>
        <dbReference type="ARBA" id="ARBA00022679"/>
    </source>
</evidence>